<dbReference type="Pfam" id="PF12822">
    <property type="entry name" value="ECF_trnsprt"/>
    <property type="match status" value="1"/>
</dbReference>
<proteinExistence type="predicted"/>
<feature type="transmembrane region" description="Helical" evidence="3">
    <location>
        <begin position="132"/>
        <end position="150"/>
    </location>
</feature>
<dbReference type="InterPro" id="IPR017196">
    <property type="entry name" value="ECF_substrate-spec_UCP037395"/>
</dbReference>
<sequence length="241" mass="26833">MLNQVEPKNKGSRIIHILRWAIMFTVPCALILSTLQGDKNYGLLSVILIILAMAPFFLSFERRRPEARELVVIAVMAGIAALGRVAFAPIPHFKPTSAVVIITALTFGPEAGFLTGAVAAITSNLFFGQGPWTPWQMFCWGMIGLVAGMLRNAGWLKSRLSLAVFGFATGFGFGWVMNIWYIVGFIKPITYQAIIAAYISSFWFDFTHALSTLIFLVILAKPWIKKLERIKIKFGLMNNEQ</sequence>
<feature type="transmembrane region" description="Helical" evidence="3">
    <location>
        <begin position="70"/>
        <end position="90"/>
    </location>
</feature>
<dbReference type="GO" id="GO:0022857">
    <property type="term" value="F:transmembrane transporter activity"/>
    <property type="evidence" value="ECO:0007669"/>
    <property type="project" value="InterPro"/>
</dbReference>
<evidence type="ECO:0000313" key="4">
    <source>
        <dbReference type="EMBL" id="AFQ42631.1"/>
    </source>
</evidence>
<evidence type="ECO:0000256" key="2">
    <source>
        <dbReference type="ARBA" id="ARBA00022989"/>
    </source>
</evidence>
<reference evidence="4 5" key="1">
    <citation type="journal article" date="2012" name="J. Bacteriol.">
        <title>Complete genome sequences of Desulfosporosinus orientis DSM765T, Desulfosporosinus youngiae DSM17734T, Desulfosporosinus meridiei DSM13257T, and Desulfosporosinus acidiphilus DSM22704T.</title>
        <authorList>
            <person name="Pester M."/>
            <person name="Brambilla E."/>
            <person name="Alazard D."/>
            <person name="Rattei T."/>
            <person name="Weinmaier T."/>
            <person name="Han J."/>
            <person name="Lucas S."/>
            <person name="Lapidus A."/>
            <person name="Cheng J.F."/>
            <person name="Goodwin L."/>
            <person name="Pitluck S."/>
            <person name="Peters L."/>
            <person name="Ovchinnikova G."/>
            <person name="Teshima H."/>
            <person name="Detter J.C."/>
            <person name="Han C.S."/>
            <person name="Tapia R."/>
            <person name="Land M.L."/>
            <person name="Hauser L."/>
            <person name="Kyrpides N.C."/>
            <person name="Ivanova N.N."/>
            <person name="Pagani I."/>
            <person name="Huntmann M."/>
            <person name="Wei C.L."/>
            <person name="Davenport K.W."/>
            <person name="Daligault H."/>
            <person name="Chain P.S."/>
            <person name="Chen A."/>
            <person name="Mavromatis K."/>
            <person name="Markowitz V."/>
            <person name="Szeto E."/>
            <person name="Mikhailova N."/>
            <person name="Pati A."/>
            <person name="Wagner M."/>
            <person name="Woyke T."/>
            <person name="Ollivier B."/>
            <person name="Klenk H.P."/>
            <person name="Spring S."/>
            <person name="Loy A."/>
        </authorList>
    </citation>
    <scope>NUCLEOTIDE SEQUENCE [LARGE SCALE GENOMIC DNA]</scope>
    <source>
        <strain evidence="5">ATCC BAA-275 / DSM 13257 / NCIMB 13706 / S10</strain>
    </source>
</reference>
<dbReference type="InterPro" id="IPR024529">
    <property type="entry name" value="ECF_trnsprt_substrate-spec"/>
</dbReference>
<reference evidence="5" key="2">
    <citation type="submission" date="2012-08" db="EMBL/GenBank/DDBJ databases">
        <title>Finished genome of Desulfosporosinus meridiei DSM 13257.</title>
        <authorList>
            <person name="Huntemann M."/>
            <person name="Wei C.-L."/>
            <person name="Han J."/>
            <person name="Detter J.C."/>
            <person name="Han C."/>
            <person name="Davenport K."/>
            <person name="Daligault H."/>
            <person name="Erkkila T."/>
            <person name="Gu W."/>
            <person name="Munk A.C.C."/>
            <person name="Teshima H."/>
            <person name="Xu Y."/>
            <person name="Chain P."/>
            <person name="Tapia R."/>
            <person name="Chen A."/>
            <person name="Krypides N."/>
            <person name="Mavromatis K."/>
            <person name="Markowitz V."/>
            <person name="Szeto E."/>
            <person name="Ivanova N."/>
            <person name="Mikhailova N."/>
            <person name="Ovchinnikova G."/>
            <person name="Pagani I."/>
            <person name="Pati A."/>
            <person name="Goodwin L."/>
            <person name="Peters L."/>
            <person name="Pitluck S."/>
            <person name="Woyke T."/>
            <person name="Pester M."/>
            <person name="Spring S."/>
            <person name="Ollivier B."/>
            <person name="Rattei T."/>
            <person name="Klenk H.-P."/>
            <person name="Wagner M."/>
            <person name="Loy A."/>
        </authorList>
    </citation>
    <scope>NUCLEOTIDE SEQUENCE [LARGE SCALE GENOMIC DNA]</scope>
    <source>
        <strain evidence="5">ATCC BAA-275 / DSM 13257 / NCIMB 13706 / S10</strain>
    </source>
</reference>
<dbReference type="KEGG" id="dmi:Desmer_0597"/>
<keyword evidence="5" id="KW-1185">Reference proteome</keyword>
<feature type="transmembrane region" description="Helical" evidence="3">
    <location>
        <begin position="195"/>
        <end position="220"/>
    </location>
</feature>
<feature type="transmembrane region" description="Helical" evidence="3">
    <location>
        <begin position="41"/>
        <end position="58"/>
    </location>
</feature>
<keyword evidence="2 3" id="KW-1133">Transmembrane helix</keyword>
<dbReference type="STRING" id="768704.Desmer_0597"/>
<dbReference type="PIRSF" id="PIRSF037395">
    <property type="entry name" value="UCP037395_ABCper"/>
    <property type="match status" value="1"/>
</dbReference>
<dbReference type="RefSeq" id="WP_014901553.1">
    <property type="nucleotide sequence ID" value="NC_018515.1"/>
</dbReference>
<accession>J7IV95</accession>
<dbReference type="AlphaFoldDB" id="J7IV95"/>
<dbReference type="eggNOG" id="COG4720">
    <property type="taxonomic scope" value="Bacteria"/>
</dbReference>
<dbReference type="Gene3D" id="1.10.1760.20">
    <property type="match status" value="1"/>
</dbReference>
<feature type="transmembrane region" description="Helical" evidence="3">
    <location>
        <begin position="17"/>
        <end position="35"/>
    </location>
</feature>
<feature type="transmembrane region" description="Helical" evidence="3">
    <location>
        <begin position="162"/>
        <end position="183"/>
    </location>
</feature>
<dbReference type="OrthoDB" id="5198189at2"/>
<gene>
    <name evidence="4" type="ordered locus">Desmer_0597</name>
</gene>
<dbReference type="HOGENOM" id="CLU_069956_0_1_9"/>
<organism evidence="4 5">
    <name type="scientific">Desulfosporosinus meridiei (strain ATCC BAA-275 / DSM 13257 / KCTC 12902 / NCIMB 13706 / S10)</name>
    <dbReference type="NCBI Taxonomy" id="768704"/>
    <lineage>
        <taxon>Bacteria</taxon>
        <taxon>Bacillati</taxon>
        <taxon>Bacillota</taxon>
        <taxon>Clostridia</taxon>
        <taxon>Eubacteriales</taxon>
        <taxon>Desulfitobacteriaceae</taxon>
        <taxon>Desulfosporosinus</taxon>
    </lineage>
</organism>
<dbReference type="PANTHER" id="PTHR37815">
    <property type="entry name" value="UPF0397 PROTEIN BC_2624-RELATED"/>
    <property type="match status" value="1"/>
</dbReference>
<name>J7IV95_DESMD</name>
<dbReference type="Proteomes" id="UP000005262">
    <property type="component" value="Chromosome"/>
</dbReference>
<protein>
    <submittedName>
        <fullName evidence="4">Putative membrane protein</fullName>
    </submittedName>
</protein>
<evidence type="ECO:0000313" key="5">
    <source>
        <dbReference type="Proteomes" id="UP000005262"/>
    </source>
</evidence>
<evidence type="ECO:0000256" key="3">
    <source>
        <dbReference type="SAM" id="Phobius"/>
    </source>
</evidence>
<dbReference type="EMBL" id="CP003629">
    <property type="protein sequence ID" value="AFQ42631.1"/>
    <property type="molecule type" value="Genomic_DNA"/>
</dbReference>
<keyword evidence="3" id="KW-0472">Membrane</keyword>
<keyword evidence="1 3" id="KW-0812">Transmembrane</keyword>
<dbReference type="PANTHER" id="PTHR37815:SF3">
    <property type="entry name" value="UPF0397 PROTEIN SPR0429"/>
    <property type="match status" value="1"/>
</dbReference>
<evidence type="ECO:0000256" key="1">
    <source>
        <dbReference type="ARBA" id="ARBA00022692"/>
    </source>
</evidence>